<evidence type="ECO:0000313" key="10">
    <source>
        <dbReference type="Proteomes" id="UP001596957"/>
    </source>
</evidence>
<keyword evidence="6 8" id="KW-1133">Transmembrane helix</keyword>
<dbReference type="EMBL" id="JBHTEC010000001">
    <property type="protein sequence ID" value="MFD0282253.1"/>
    <property type="molecule type" value="Genomic_DNA"/>
</dbReference>
<keyword evidence="10" id="KW-1185">Reference proteome</keyword>
<organism evidence="9 10">
    <name type="scientific">Streptomyces lutosisoli</name>
    <dbReference type="NCBI Taxonomy" id="2665721"/>
    <lineage>
        <taxon>Bacteria</taxon>
        <taxon>Bacillati</taxon>
        <taxon>Actinomycetota</taxon>
        <taxon>Actinomycetes</taxon>
        <taxon>Kitasatosporales</taxon>
        <taxon>Streptomycetaceae</taxon>
        <taxon>Streptomyces</taxon>
    </lineage>
</organism>
<evidence type="ECO:0000256" key="2">
    <source>
        <dbReference type="ARBA" id="ARBA00009765"/>
    </source>
</evidence>
<evidence type="ECO:0000256" key="7">
    <source>
        <dbReference type="ARBA" id="ARBA00023136"/>
    </source>
</evidence>
<dbReference type="CDD" id="cd12830">
    <property type="entry name" value="MtCorA-like"/>
    <property type="match status" value="1"/>
</dbReference>
<comment type="caution">
    <text evidence="9">The sequence shown here is derived from an EMBL/GenBank/DDBJ whole genome shotgun (WGS) entry which is preliminary data.</text>
</comment>
<reference evidence="10" key="1">
    <citation type="journal article" date="2019" name="Int. J. Syst. Evol. Microbiol.">
        <title>The Global Catalogue of Microorganisms (GCM) 10K type strain sequencing project: providing services to taxonomists for standard genome sequencing and annotation.</title>
        <authorList>
            <consortium name="The Broad Institute Genomics Platform"/>
            <consortium name="The Broad Institute Genome Sequencing Center for Infectious Disease"/>
            <person name="Wu L."/>
            <person name="Ma J."/>
        </authorList>
    </citation>
    <scope>NUCLEOTIDE SEQUENCE [LARGE SCALE GENOMIC DNA]</scope>
    <source>
        <strain evidence="10">CGMCC 4.7198</strain>
    </source>
</reference>
<dbReference type="SUPFAM" id="SSF144083">
    <property type="entry name" value="Magnesium transport protein CorA, transmembrane region"/>
    <property type="match status" value="1"/>
</dbReference>
<keyword evidence="5 8" id="KW-0812">Transmembrane</keyword>
<evidence type="ECO:0000256" key="4">
    <source>
        <dbReference type="ARBA" id="ARBA00022475"/>
    </source>
</evidence>
<sequence>MSMVDNLRKVARLARGRGRRVDLSHPARSPLGSTVVNCVIYRDGKRQEAEPSVEESVARVRGRGGHGGHGFVWLGLHEPTETEFARVAELFGLHPIAVEDAVHAHQRPKVEQYGDVLFAVFKSVTYVEHAELTETSEVVDTGEIMVFAGPDFVVTVRHGRHGSLGPLREGLEADPSQLAKGPVAVLHAIADHVVDDYLTVTDAVQNDLEQVEADVFSPRSPRSADAGRIYQLKRELLELKRAVAPLARPLQLLATEPTRAIAPEIQAYFRDVAGNLARVTEQLGAFDALLDSILQAHLAQVTVAQNEDMRKITAWAAIIAVPTMVCGLYGMNFDHMPELHWRYGYPLALAVIATASFVIHRGFKRNGWL</sequence>
<dbReference type="PANTHER" id="PTHR46494:SF1">
    <property type="entry name" value="CORA FAMILY METAL ION TRANSPORTER (EUROFUNG)"/>
    <property type="match status" value="1"/>
</dbReference>
<evidence type="ECO:0000256" key="1">
    <source>
        <dbReference type="ARBA" id="ARBA00004651"/>
    </source>
</evidence>
<keyword evidence="7 8" id="KW-0472">Membrane</keyword>
<evidence type="ECO:0000256" key="8">
    <source>
        <dbReference type="SAM" id="Phobius"/>
    </source>
</evidence>
<dbReference type="Gene3D" id="1.20.58.340">
    <property type="entry name" value="Magnesium transport protein CorA, transmembrane region"/>
    <property type="match status" value="2"/>
</dbReference>
<dbReference type="InterPro" id="IPR045863">
    <property type="entry name" value="CorA_TM1_TM2"/>
</dbReference>
<evidence type="ECO:0000313" key="9">
    <source>
        <dbReference type="EMBL" id="MFD0282253.1"/>
    </source>
</evidence>
<accession>A0ABW2VCK8</accession>
<dbReference type="Pfam" id="PF01544">
    <property type="entry name" value="CorA"/>
    <property type="match status" value="1"/>
</dbReference>
<comment type="subcellular location">
    <subcellularLocation>
        <location evidence="1">Cell membrane</location>
        <topology evidence="1">Multi-pass membrane protein</topology>
    </subcellularLocation>
</comment>
<proteinExistence type="inferred from homology"/>
<feature type="transmembrane region" description="Helical" evidence="8">
    <location>
        <begin position="312"/>
        <end position="331"/>
    </location>
</feature>
<dbReference type="Gene3D" id="3.30.460.20">
    <property type="entry name" value="CorA soluble domain-like"/>
    <property type="match status" value="1"/>
</dbReference>
<gene>
    <name evidence="9" type="ORF">ACFQZP_11235</name>
</gene>
<dbReference type="Proteomes" id="UP001596957">
    <property type="component" value="Unassembled WGS sequence"/>
</dbReference>
<dbReference type="InterPro" id="IPR002523">
    <property type="entry name" value="MgTranspt_CorA/ZnTranspt_ZntB"/>
</dbReference>
<keyword evidence="4" id="KW-1003">Cell membrane</keyword>
<name>A0ABW2VCK8_9ACTN</name>
<evidence type="ECO:0000256" key="6">
    <source>
        <dbReference type="ARBA" id="ARBA00022989"/>
    </source>
</evidence>
<dbReference type="PANTHER" id="PTHR46494">
    <property type="entry name" value="CORA FAMILY METAL ION TRANSPORTER (EUROFUNG)"/>
    <property type="match status" value="1"/>
</dbReference>
<dbReference type="SUPFAM" id="SSF143865">
    <property type="entry name" value="CorA soluble domain-like"/>
    <property type="match status" value="1"/>
</dbReference>
<evidence type="ECO:0000256" key="3">
    <source>
        <dbReference type="ARBA" id="ARBA00022448"/>
    </source>
</evidence>
<dbReference type="RefSeq" id="WP_381247020.1">
    <property type="nucleotide sequence ID" value="NZ_JBHTBI010000001.1"/>
</dbReference>
<comment type="similarity">
    <text evidence="2">Belongs to the CorA metal ion transporter (MIT) (TC 1.A.35) family.</text>
</comment>
<dbReference type="InterPro" id="IPR045861">
    <property type="entry name" value="CorA_cytoplasmic_dom"/>
</dbReference>
<keyword evidence="3" id="KW-0813">Transport</keyword>
<feature type="transmembrane region" description="Helical" evidence="8">
    <location>
        <begin position="343"/>
        <end position="363"/>
    </location>
</feature>
<evidence type="ECO:0000256" key="5">
    <source>
        <dbReference type="ARBA" id="ARBA00022692"/>
    </source>
</evidence>
<protein>
    <submittedName>
        <fullName evidence="9">Magnesium and cobalt transport protein CorA</fullName>
    </submittedName>
</protein>